<keyword evidence="1" id="KW-1133">Transmembrane helix</keyword>
<feature type="transmembrane region" description="Helical" evidence="1">
    <location>
        <begin position="365"/>
        <end position="387"/>
    </location>
</feature>
<gene>
    <name evidence="2" type="ORF">AMORRO_LOCUS153</name>
</gene>
<feature type="transmembrane region" description="Helical" evidence="1">
    <location>
        <begin position="198"/>
        <end position="221"/>
    </location>
</feature>
<feature type="transmembrane region" description="Helical" evidence="1">
    <location>
        <begin position="74"/>
        <end position="95"/>
    </location>
</feature>
<reference evidence="2" key="1">
    <citation type="submission" date="2021-06" db="EMBL/GenBank/DDBJ databases">
        <authorList>
            <person name="Kallberg Y."/>
            <person name="Tangrot J."/>
            <person name="Rosling A."/>
        </authorList>
    </citation>
    <scope>NUCLEOTIDE SEQUENCE</scope>
    <source>
        <strain evidence="2">CL551</strain>
    </source>
</reference>
<name>A0A9N8V6G2_9GLOM</name>
<accession>A0A9N8V6G2</accession>
<feature type="transmembrane region" description="Helical" evidence="1">
    <location>
        <begin position="330"/>
        <end position="353"/>
    </location>
</feature>
<organism evidence="2 3">
    <name type="scientific">Acaulospora morrowiae</name>
    <dbReference type="NCBI Taxonomy" id="94023"/>
    <lineage>
        <taxon>Eukaryota</taxon>
        <taxon>Fungi</taxon>
        <taxon>Fungi incertae sedis</taxon>
        <taxon>Mucoromycota</taxon>
        <taxon>Glomeromycotina</taxon>
        <taxon>Glomeromycetes</taxon>
        <taxon>Diversisporales</taxon>
        <taxon>Acaulosporaceae</taxon>
        <taxon>Acaulospora</taxon>
    </lineage>
</organism>
<dbReference type="Proteomes" id="UP000789342">
    <property type="component" value="Unassembled WGS sequence"/>
</dbReference>
<feature type="transmembrane region" description="Helical" evidence="1">
    <location>
        <begin position="160"/>
        <end position="178"/>
    </location>
</feature>
<keyword evidence="3" id="KW-1185">Reference proteome</keyword>
<keyword evidence="1" id="KW-0812">Transmembrane</keyword>
<dbReference type="AlphaFoldDB" id="A0A9N8V6G2"/>
<sequence length="413" mass="47408">MSIYLGWVILYIMPSPDFAINHEKLAFPHSPTQTSFFLSAYLVPSGFKKSFFEDYISWSLFVYNCVDSDYFVHVYYGNIITSALVASFSGALLIYRLRVYRDVKLFSDGLIAPLEGFLGFTLASAIMRIVCSIILLTDVFPSNYVFRAMLEDSQWLTSELSIATHLAGIFHAIPRVSFFQPTSTTSNLWIPSSRFIRIFYWFLLIFQVVFAQGSSLLYGFFHTRNKTLFNLFIAIRLLSYSITSLILALGYGIYGRLLVKLAKKSFELVRGKGGMIEEFGDTSMDSVSSDKDGRERLTKKRVYVLNREKSGYDIRLKNDMFKWYLRKMQIFNISATSTLTFWAIMASVVAFRQEEVWETLPMSKFHIFMGDIFTQCVYMVVLIGVLLSERRPNKDPSSFDTIISSQFTQSTSV</sequence>
<dbReference type="EMBL" id="CAJVPV010000031">
    <property type="protein sequence ID" value="CAG8439248.1"/>
    <property type="molecule type" value="Genomic_DNA"/>
</dbReference>
<dbReference type="OrthoDB" id="2383404at2759"/>
<evidence type="ECO:0000256" key="1">
    <source>
        <dbReference type="SAM" id="Phobius"/>
    </source>
</evidence>
<proteinExistence type="predicted"/>
<protein>
    <submittedName>
        <fullName evidence="2">14366_t:CDS:1</fullName>
    </submittedName>
</protein>
<comment type="caution">
    <text evidence="2">The sequence shown here is derived from an EMBL/GenBank/DDBJ whole genome shotgun (WGS) entry which is preliminary data.</text>
</comment>
<evidence type="ECO:0000313" key="2">
    <source>
        <dbReference type="EMBL" id="CAG8439248.1"/>
    </source>
</evidence>
<evidence type="ECO:0000313" key="3">
    <source>
        <dbReference type="Proteomes" id="UP000789342"/>
    </source>
</evidence>
<keyword evidence="1" id="KW-0472">Membrane</keyword>
<feature type="transmembrane region" description="Helical" evidence="1">
    <location>
        <begin position="233"/>
        <end position="254"/>
    </location>
</feature>
<feature type="transmembrane region" description="Helical" evidence="1">
    <location>
        <begin position="116"/>
        <end position="140"/>
    </location>
</feature>